<dbReference type="AlphaFoldDB" id="A0AAV4Y4A8"/>
<sequence length="110" mass="12482">MSFLAACLTSALCISKLGYLSSPFLPHQFGTDPLRSQLSITSHLNPRIRDSRLKFVSLFVFTSKRVTMFHRVTDTSALRGDNGLVCKKILLFFPFLFPFFLPIPPRLALF</sequence>
<comment type="caution">
    <text evidence="2">The sequence shown here is derived from an EMBL/GenBank/DDBJ whole genome shotgun (WGS) entry which is preliminary data.</text>
</comment>
<keyword evidence="1" id="KW-0812">Transmembrane</keyword>
<evidence type="ECO:0000313" key="2">
    <source>
        <dbReference type="EMBL" id="GIZ01968.1"/>
    </source>
</evidence>
<proteinExistence type="predicted"/>
<accession>A0AAV4Y4A8</accession>
<name>A0AAV4Y4A8_CAEEX</name>
<reference evidence="2 3" key="1">
    <citation type="submission" date="2021-06" db="EMBL/GenBank/DDBJ databases">
        <title>Caerostris extrusa draft genome.</title>
        <authorList>
            <person name="Kono N."/>
            <person name="Arakawa K."/>
        </authorList>
    </citation>
    <scope>NUCLEOTIDE SEQUENCE [LARGE SCALE GENOMIC DNA]</scope>
</reference>
<keyword evidence="1" id="KW-0472">Membrane</keyword>
<dbReference type="EMBL" id="BPLR01018744">
    <property type="protein sequence ID" value="GIZ01968.1"/>
    <property type="molecule type" value="Genomic_DNA"/>
</dbReference>
<keyword evidence="3" id="KW-1185">Reference proteome</keyword>
<keyword evidence="1" id="KW-1133">Transmembrane helix</keyword>
<organism evidence="2 3">
    <name type="scientific">Caerostris extrusa</name>
    <name type="common">Bark spider</name>
    <name type="synonym">Caerostris bankana</name>
    <dbReference type="NCBI Taxonomy" id="172846"/>
    <lineage>
        <taxon>Eukaryota</taxon>
        <taxon>Metazoa</taxon>
        <taxon>Ecdysozoa</taxon>
        <taxon>Arthropoda</taxon>
        <taxon>Chelicerata</taxon>
        <taxon>Arachnida</taxon>
        <taxon>Araneae</taxon>
        <taxon>Araneomorphae</taxon>
        <taxon>Entelegynae</taxon>
        <taxon>Araneoidea</taxon>
        <taxon>Araneidae</taxon>
        <taxon>Caerostris</taxon>
    </lineage>
</organism>
<feature type="transmembrane region" description="Helical" evidence="1">
    <location>
        <begin position="89"/>
        <end position="109"/>
    </location>
</feature>
<dbReference type="Proteomes" id="UP001054945">
    <property type="component" value="Unassembled WGS sequence"/>
</dbReference>
<evidence type="ECO:0000313" key="3">
    <source>
        <dbReference type="Proteomes" id="UP001054945"/>
    </source>
</evidence>
<evidence type="ECO:0008006" key="4">
    <source>
        <dbReference type="Google" id="ProtNLM"/>
    </source>
</evidence>
<gene>
    <name evidence="2" type="ORF">CEXT_622921</name>
</gene>
<evidence type="ECO:0000256" key="1">
    <source>
        <dbReference type="SAM" id="Phobius"/>
    </source>
</evidence>
<protein>
    <recommendedName>
        <fullName evidence="4">Secreted protein</fullName>
    </recommendedName>
</protein>